<keyword evidence="3" id="KW-1185">Reference proteome</keyword>
<feature type="region of interest" description="Disordered" evidence="1">
    <location>
        <begin position="1"/>
        <end position="83"/>
    </location>
</feature>
<protein>
    <submittedName>
        <fullName evidence="2">Uncharacterized protein</fullName>
    </submittedName>
</protein>
<sequence length="231" mass="23461">MSPSPSTPTPSTTVTTTPTATTTTTSTPTSLTTSSTVPGTPTDTATVTTGSATPTPSVTTVTVTATPTTSGAGTGSASPSAPVSKVVGNRYPNSLFGYTGLVPTTFTATEYFAEGNGVILTSGDKQLMLTYVGANNPSKRTPTQVAADRVADQTAEGNRFTSTVKGNLVSLKGTTRDKKNVFAGVSVGTGNQQGWTLFCNASVPLSRCEANAKVIAGRWKAGDLSVPRQLG</sequence>
<evidence type="ECO:0000313" key="3">
    <source>
        <dbReference type="Proteomes" id="UP001157109"/>
    </source>
</evidence>
<reference evidence="3" key="1">
    <citation type="journal article" date="2019" name="Int. J. Syst. Evol. Microbiol.">
        <title>The Global Catalogue of Microorganisms (GCM) 10K type strain sequencing project: providing services to taxonomists for standard genome sequencing and annotation.</title>
        <authorList>
            <consortium name="The Broad Institute Genomics Platform"/>
            <consortium name="The Broad Institute Genome Sequencing Center for Infectious Disease"/>
            <person name="Wu L."/>
            <person name="Ma J."/>
        </authorList>
    </citation>
    <scope>NUCLEOTIDE SEQUENCE [LARGE SCALE GENOMIC DNA]</scope>
    <source>
        <strain evidence="3">NBRC 105830</strain>
    </source>
</reference>
<evidence type="ECO:0000256" key="1">
    <source>
        <dbReference type="SAM" id="MobiDB-lite"/>
    </source>
</evidence>
<evidence type="ECO:0000313" key="2">
    <source>
        <dbReference type="EMBL" id="GMA21866.1"/>
    </source>
</evidence>
<gene>
    <name evidence="2" type="ORF">GCM10025862_38870</name>
</gene>
<comment type="caution">
    <text evidence="2">The sequence shown here is derived from an EMBL/GenBank/DDBJ whole genome shotgun (WGS) entry which is preliminary data.</text>
</comment>
<proteinExistence type="predicted"/>
<feature type="compositionally biased region" description="Low complexity" evidence="1">
    <location>
        <begin position="9"/>
        <end position="83"/>
    </location>
</feature>
<organism evidence="2 3">
    <name type="scientific">Arsenicicoccus piscis</name>
    <dbReference type="NCBI Taxonomy" id="673954"/>
    <lineage>
        <taxon>Bacteria</taxon>
        <taxon>Bacillati</taxon>
        <taxon>Actinomycetota</taxon>
        <taxon>Actinomycetes</taxon>
        <taxon>Micrococcales</taxon>
        <taxon>Intrasporangiaceae</taxon>
        <taxon>Arsenicicoccus</taxon>
    </lineage>
</organism>
<dbReference type="EMBL" id="BSUJ01000001">
    <property type="protein sequence ID" value="GMA21866.1"/>
    <property type="molecule type" value="Genomic_DNA"/>
</dbReference>
<name>A0ABQ6HTK7_9MICO</name>
<dbReference type="Proteomes" id="UP001157109">
    <property type="component" value="Unassembled WGS sequence"/>
</dbReference>
<accession>A0ABQ6HTK7</accession>